<feature type="chain" id="PRO_5003426388" description="Lipoprotein" evidence="1">
    <location>
        <begin position="24"/>
        <end position="545"/>
    </location>
</feature>
<dbReference type="OrthoDB" id="1081166at2"/>
<feature type="signal peptide" evidence="1">
    <location>
        <begin position="1"/>
        <end position="23"/>
    </location>
</feature>
<dbReference type="HOGENOM" id="CLU_035806_0_0_10"/>
<reference evidence="2 3" key="1">
    <citation type="submission" date="2011-07" db="EMBL/GenBank/DDBJ databases">
        <title>The Genome Sequence of Prevotella oulorum F0390.</title>
        <authorList>
            <consortium name="The Broad Institute Genome Sequencing Platform"/>
            <consortium name="The Broad Institute Genome Sequencing Center for Infectious Disease"/>
            <person name="Earl A."/>
            <person name="Ward D."/>
            <person name="Feldgarden M."/>
            <person name="Gevers D."/>
            <person name="Izard J."/>
            <person name="Ganesan A."/>
            <person name="Baranova O.V."/>
            <person name="Blanton J.M."/>
            <person name="Tanner A.C."/>
            <person name="Dewhirst F.E."/>
            <person name="Young S.K."/>
            <person name="Zeng Q."/>
            <person name="Gargeya S."/>
            <person name="Fitzgerald M."/>
            <person name="Haas B."/>
            <person name="Abouelleil A."/>
            <person name="Alvarado L."/>
            <person name="Arachchi H.M."/>
            <person name="Berlin A."/>
            <person name="Brown A."/>
            <person name="Chapman S.B."/>
            <person name="Chen Z."/>
            <person name="Dunbar C."/>
            <person name="Freedman E."/>
            <person name="Gearin G."/>
            <person name="Gellesch M."/>
            <person name="Goldberg J."/>
            <person name="Griggs A."/>
            <person name="Gujja S."/>
            <person name="Heiman D."/>
            <person name="Howarth C."/>
            <person name="Larson L."/>
            <person name="Lui A."/>
            <person name="MacDonald P.J.P."/>
            <person name="Mehta T."/>
            <person name="Montmayeur A."/>
            <person name="Murphy C."/>
            <person name="Neiman D."/>
            <person name="Pearson M."/>
            <person name="Priest M."/>
            <person name="Roberts A."/>
            <person name="Saif S."/>
            <person name="Shea T."/>
            <person name="Shenoy N."/>
            <person name="Sisk P."/>
            <person name="Stolte C."/>
            <person name="Sykes S."/>
            <person name="Wortman J."/>
            <person name="Nusbaum C."/>
            <person name="Birren B."/>
        </authorList>
    </citation>
    <scope>NUCLEOTIDE SEQUENCE [LARGE SCALE GENOMIC DNA]</scope>
    <source>
        <strain evidence="2 3">F0390</strain>
    </source>
</reference>
<evidence type="ECO:0008006" key="4">
    <source>
        <dbReference type="Google" id="ProtNLM"/>
    </source>
</evidence>
<dbReference type="AlphaFoldDB" id="G1WF62"/>
<name>G1WF62_9BACT</name>
<protein>
    <recommendedName>
        <fullName evidence="4">Lipoprotein</fullName>
    </recommendedName>
</protein>
<dbReference type="EMBL" id="ADGI01000068">
    <property type="protein sequence ID" value="EGV28706.1"/>
    <property type="molecule type" value="Genomic_DNA"/>
</dbReference>
<evidence type="ECO:0000313" key="3">
    <source>
        <dbReference type="Proteomes" id="UP000005141"/>
    </source>
</evidence>
<dbReference type="PROSITE" id="PS51257">
    <property type="entry name" value="PROKAR_LIPOPROTEIN"/>
    <property type="match status" value="1"/>
</dbReference>
<organism evidence="2 3">
    <name type="scientific">Segatella oulorum F0390</name>
    <dbReference type="NCBI Taxonomy" id="702438"/>
    <lineage>
        <taxon>Bacteria</taxon>
        <taxon>Pseudomonadati</taxon>
        <taxon>Bacteroidota</taxon>
        <taxon>Bacteroidia</taxon>
        <taxon>Bacteroidales</taxon>
        <taxon>Prevotellaceae</taxon>
        <taxon>Segatella</taxon>
    </lineage>
</organism>
<evidence type="ECO:0000256" key="1">
    <source>
        <dbReference type="SAM" id="SignalP"/>
    </source>
</evidence>
<keyword evidence="1" id="KW-0732">Signal</keyword>
<proteinExistence type="predicted"/>
<evidence type="ECO:0000313" key="2">
    <source>
        <dbReference type="EMBL" id="EGV28706.1"/>
    </source>
</evidence>
<keyword evidence="3" id="KW-1185">Reference proteome</keyword>
<dbReference type="PATRIC" id="fig|702438.4.peg.2571"/>
<accession>G1WF62</accession>
<gene>
    <name evidence="2" type="ORF">HMPREF9431_02463</name>
</gene>
<dbReference type="RefSeq" id="WP_004381564.1">
    <property type="nucleotide sequence ID" value="NZ_JH114217.1"/>
</dbReference>
<comment type="caution">
    <text evidence="2">The sequence shown here is derived from an EMBL/GenBank/DDBJ whole genome shotgun (WGS) entry which is preliminary data.</text>
</comment>
<dbReference type="GeneID" id="95426971"/>
<dbReference type="Proteomes" id="UP000005141">
    <property type="component" value="Unassembled WGS sequence"/>
</dbReference>
<sequence>MRLKTYFNAALLCLAVSLFAACAGDNLADNNNKENKQEIPQGVRFTINEPKANAKSRVVINEDGTVAAKTRTFITHTPGMGADAFWSDNDYIWVKNNAGVWKKSIYTAITTPDKKHAMFILPGKLSDYSDGCSVIYNMSQPASSPLAGNPEYLRIDHLQPKNRPNDFSDAGAWGDAGIGKAKLTDAPGEFVFQLAHGVSYLCLLPRCENAALGQNIILKKVKLLGDHYLTATFCNFAADGSVYIPSTPPTGVPSAMYGNIDSDVANFPLTNTTQDITKNGCYFIIVPGTYNFTITYTIKDKVTGIETNIEKKVNGVDCKAGEINDIPAWIDKDLKIQPPLKYYYPMAAQDLYHNHLKADGTYDGVEPQYGDDRYWGSATPNPVFNTIPNLNEARWYAAKGDAHWATITRVMDGHLWHINGIWLKKKAKIMVDEGITKEQMESGYPKNNPDDKRDYYIELPGVVGSVSSAPLLNTSDYFFLPVLYEKIAGGLYSFAPDGEYWVGGIYFGSLTFANIISFNSSEIKAVQTEPFELYSFSAYYARQFE</sequence>